<dbReference type="AlphaFoldDB" id="A0AAD5GIQ4"/>
<protein>
    <submittedName>
        <fullName evidence="1">Uncharacterized protein</fullName>
    </submittedName>
</protein>
<feature type="non-terminal residue" evidence="1">
    <location>
        <position position="1"/>
    </location>
</feature>
<comment type="caution">
    <text evidence="1">The sequence shown here is derived from an EMBL/GenBank/DDBJ whole genome shotgun (WGS) entry which is preliminary data.</text>
</comment>
<keyword evidence="2" id="KW-1185">Reference proteome</keyword>
<gene>
    <name evidence="1" type="ORF">M8C21_016597</name>
</gene>
<dbReference type="Proteomes" id="UP001206925">
    <property type="component" value="Unassembled WGS sequence"/>
</dbReference>
<name>A0AAD5GIQ4_AMBAR</name>
<dbReference type="EMBL" id="JAMZMK010008227">
    <property type="protein sequence ID" value="KAI7741268.1"/>
    <property type="molecule type" value="Genomic_DNA"/>
</dbReference>
<evidence type="ECO:0000313" key="1">
    <source>
        <dbReference type="EMBL" id="KAI7741268.1"/>
    </source>
</evidence>
<sequence length="98" mass="11449">WLTREEDLQQGSYTRTRQELHMVIRVTLPYNRPSSVLKINGTNTATHCYTHPLTGLTNIGGRGREDRKLSSIQMEIKLRRRRFRQPASKVIQDILMLT</sequence>
<feature type="non-terminal residue" evidence="1">
    <location>
        <position position="98"/>
    </location>
</feature>
<proteinExistence type="predicted"/>
<accession>A0AAD5GIQ4</accession>
<organism evidence="1 2">
    <name type="scientific">Ambrosia artemisiifolia</name>
    <name type="common">Common ragweed</name>
    <dbReference type="NCBI Taxonomy" id="4212"/>
    <lineage>
        <taxon>Eukaryota</taxon>
        <taxon>Viridiplantae</taxon>
        <taxon>Streptophyta</taxon>
        <taxon>Embryophyta</taxon>
        <taxon>Tracheophyta</taxon>
        <taxon>Spermatophyta</taxon>
        <taxon>Magnoliopsida</taxon>
        <taxon>eudicotyledons</taxon>
        <taxon>Gunneridae</taxon>
        <taxon>Pentapetalae</taxon>
        <taxon>asterids</taxon>
        <taxon>campanulids</taxon>
        <taxon>Asterales</taxon>
        <taxon>Asteraceae</taxon>
        <taxon>Asteroideae</taxon>
        <taxon>Heliantheae alliance</taxon>
        <taxon>Heliantheae</taxon>
        <taxon>Ambrosia</taxon>
    </lineage>
</organism>
<evidence type="ECO:0000313" key="2">
    <source>
        <dbReference type="Proteomes" id="UP001206925"/>
    </source>
</evidence>
<reference evidence="1" key="1">
    <citation type="submission" date="2022-06" db="EMBL/GenBank/DDBJ databases">
        <title>Uncovering the hologenomic basis of an extraordinary plant invasion.</title>
        <authorList>
            <person name="Bieker V.C."/>
            <person name="Martin M.D."/>
            <person name="Gilbert T."/>
            <person name="Hodgins K."/>
            <person name="Battlay P."/>
            <person name="Petersen B."/>
            <person name="Wilson J."/>
        </authorList>
    </citation>
    <scope>NUCLEOTIDE SEQUENCE</scope>
    <source>
        <strain evidence="1">AA19_3_7</strain>
        <tissue evidence="1">Leaf</tissue>
    </source>
</reference>